<reference evidence="2" key="2">
    <citation type="submission" date="2013-10" db="EMBL/GenBank/DDBJ databases">
        <authorList>
            <person name="Aslett M."/>
        </authorList>
    </citation>
    <scope>NUCLEOTIDE SEQUENCE [LARGE SCALE GENOMIC DNA]</scope>
    <source>
        <strain evidence="2">Houghton</strain>
    </source>
</reference>
<gene>
    <name evidence="2" type="ORF">ENH_00028840</name>
</gene>
<dbReference type="OrthoDB" id="346254at2759"/>
<organism evidence="2 3">
    <name type="scientific">Eimeria necatrix</name>
    <dbReference type="NCBI Taxonomy" id="51315"/>
    <lineage>
        <taxon>Eukaryota</taxon>
        <taxon>Sar</taxon>
        <taxon>Alveolata</taxon>
        <taxon>Apicomplexa</taxon>
        <taxon>Conoidasida</taxon>
        <taxon>Coccidia</taxon>
        <taxon>Eucoccidiorida</taxon>
        <taxon>Eimeriorina</taxon>
        <taxon>Eimeriidae</taxon>
        <taxon>Eimeria</taxon>
    </lineage>
</organism>
<dbReference type="InterPro" id="IPR021288">
    <property type="entry name" value="Surface_antigen"/>
</dbReference>
<accession>U6MF77</accession>
<dbReference type="GeneID" id="25473050"/>
<feature type="chain" id="PRO_5004673568" evidence="1">
    <location>
        <begin position="24"/>
        <end position="260"/>
    </location>
</feature>
<feature type="signal peptide" evidence="1">
    <location>
        <begin position="1"/>
        <end position="23"/>
    </location>
</feature>
<evidence type="ECO:0000256" key="1">
    <source>
        <dbReference type="SAM" id="SignalP"/>
    </source>
</evidence>
<dbReference type="RefSeq" id="XP_013440264.1">
    <property type="nucleotide sequence ID" value="XM_013584810.1"/>
</dbReference>
<evidence type="ECO:0000313" key="2">
    <source>
        <dbReference type="EMBL" id="CDJ62902.1"/>
    </source>
</evidence>
<dbReference type="EMBL" id="HG722624">
    <property type="protein sequence ID" value="CDJ62902.1"/>
    <property type="molecule type" value="Genomic_DNA"/>
</dbReference>
<proteinExistence type="predicted"/>
<protein>
    <submittedName>
        <fullName evidence="2">SAG family member</fullName>
    </submittedName>
</protein>
<dbReference type="VEuPathDB" id="ToxoDB:ENH_00028840"/>
<keyword evidence="3" id="KW-1185">Reference proteome</keyword>
<dbReference type="AlphaFoldDB" id="U6MF77"/>
<reference evidence="2" key="1">
    <citation type="submission" date="2013-10" db="EMBL/GenBank/DDBJ databases">
        <title>Genomic analysis of the causative agents of coccidiosis in chickens.</title>
        <authorList>
            <person name="Reid A.J."/>
            <person name="Blake D."/>
            <person name="Billington K."/>
            <person name="Browne H."/>
            <person name="Dunn M."/>
            <person name="Hung S."/>
            <person name="Kawahara F."/>
            <person name="Miranda-Saavedra D."/>
            <person name="Mourier T."/>
            <person name="Nagra H."/>
            <person name="Otto T.D."/>
            <person name="Rawlings N."/>
            <person name="Sanchez A."/>
            <person name="Sanders M."/>
            <person name="Subramaniam C."/>
            <person name="Tay Y."/>
            <person name="Dear P."/>
            <person name="Doerig C."/>
            <person name="Gruber A."/>
            <person name="Parkinson J."/>
            <person name="Shirley M."/>
            <person name="Wan K.L."/>
            <person name="Berriman M."/>
            <person name="Tomley F."/>
            <person name="Pain A."/>
        </authorList>
    </citation>
    <scope>NUCLEOTIDE SEQUENCE [LARGE SCALE GENOMIC DNA]</scope>
    <source>
        <strain evidence="2">Houghton</strain>
    </source>
</reference>
<keyword evidence="1" id="KW-0732">Signal</keyword>
<name>U6MF77_9EIME</name>
<sequence>MFRLVSFSTIFVSVFYGHEAVSAAVTGTAVRLDCFADMNEVREAAGLAPFGNATIEEQVLPEHSAQTRAITAATLWTEICKKMAGTEVQSTEAKKLQGTFAYYPDGKDCKAAVQYWKEGFSLFKNELPPTYTTSDTPEVYSDRAVSFVALYNPQSSPLASCALVTCTEAAAFAATDVLKSHDGSSTRRLQGEEDPTTARTAVICLTNPKALTDGEAPFKEEVWQKIVQALVGTEESNGVSPVRPSLAVGFILMLFATGLF</sequence>
<evidence type="ECO:0000313" key="3">
    <source>
        <dbReference type="Proteomes" id="UP000030754"/>
    </source>
</evidence>
<dbReference type="Proteomes" id="UP000030754">
    <property type="component" value="Unassembled WGS sequence"/>
</dbReference>
<dbReference type="Pfam" id="PF11054">
    <property type="entry name" value="Surface_antigen"/>
    <property type="match status" value="1"/>
</dbReference>